<organism evidence="5 6">
    <name type="scientific">Tetraparma gracilis</name>
    <dbReference type="NCBI Taxonomy" id="2962635"/>
    <lineage>
        <taxon>Eukaryota</taxon>
        <taxon>Sar</taxon>
        <taxon>Stramenopiles</taxon>
        <taxon>Ochrophyta</taxon>
        <taxon>Bolidophyceae</taxon>
        <taxon>Parmales</taxon>
        <taxon>Triparmaceae</taxon>
        <taxon>Tetraparma</taxon>
    </lineage>
</organism>
<evidence type="ECO:0000313" key="6">
    <source>
        <dbReference type="Proteomes" id="UP001165060"/>
    </source>
</evidence>
<evidence type="ECO:0000256" key="4">
    <source>
        <dbReference type="SAM" id="MobiDB-lite"/>
    </source>
</evidence>
<evidence type="ECO:0000256" key="3">
    <source>
        <dbReference type="ARBA" id="ARBA00022640"/>
    </source>
</evidence>
<keyword evidence="6" id="KW-1185">Reference proteome</keyword>
<dbReference type="EMBL" id="BRYB01001792">
    <property type="protein sequence ID" value="GMI33805.1"/>
    <property type="molecule type" value="Genomic_DNA"/>
</dbReference>
<dbReference type="PANTHER" id="PTHR33926">
    <property type="entry name" value="PROTEIN TIC 22, CHLOROPLASTIC"/>
    <property type="match status" value="1"/>
</dbReference>
<comment type="subcellular location">
    <subcellularLocation>
        <location evidence="1">Plastid</location>
        <location evidence="1">Chloroplast</location>
    </subcellularLocation>
</comment>
<reference evidence="5 6" key="1">
    <citation type="journal article" date="2023" name="Commun. Biol.">
        <title>Genome analysis of Parmales, the sister group of diatoms, reveals the evolutionary specialization of diatoms from phago-mixotrophs to photoautotrophs.</title>
        <authorList>
            <person name="Ban H."/>
            <person name="Sato S."/>
            <person name="Yoshikawa S."/>
            <person name="Yamada K."/>
            <person name="Nakamura Y."/>
            <person name="Ichinomiya M."/>
            <person name="Sato N."/>
            <person name="Blanc-Mathieu R."/>
            <person name="Endo H."/>
            <person name="Kuwata A."/>
            <person name="Ogata H."/>
        </authorList>
    </citation>
    <scope>NUCLEOTIDE SEQUENCE [LARGE SCALE GENOMIC DNA]</scope>
</reference>
<dbReference type="Proteomes" id="UP001165060">
    <property type="component" value="Unassembled WGS sequence"/>
</dbReference>
<sequence length="257" mass="26467">MLPPPALAAAAAPNPALPTAASRVLSVLSGVPSFAITDAVGVPYAVVSSSAKIEQFFFPDPSEARSILAAARREFKPSKGSPTNIWEGARVTPFPLSAAVSLSLSASPTSFRVAPAASSVADALELAPGDAELLPAGRVPLFYVPGLLIPPSYLSPPPPDPPPPPPSPPPPPPSPPPLLSPLFLSLPDLRLCWRLHGSASVPPPIRVTELFAVLAEVAKGGRENLKLVPVGGSAEVARRLKGGGAPDYRLGERIVVL</sequence>
<protein>
    <submittedName>
        <fullName evidence="5">Uncharacterized protein</fullName>
    </submittedName>
</protein>
<comment type="caution">
    <text evidence="5">The sequence shown here is derived from an EMBL/GenBank/DDBJ whole genome shotgun (WGS) entry which is preliminary data.</text>
</comment>
<feature type="region of interest" description="Disordered" evidence="4">
    <location>
        <begin position="154"/>
        <end position="177"/>
    </location>
</feature>
<evidence type="ECO:0000313" key="5">
    <source>
        <dbReference type="EMBL" id="GMI33805.1"/>
    </source>
</evidence>
<keyword evidence="2" id="KW-0150">Chloroplast</keyword>
<dbReference type="Pfam" id="PF04278">
    <property type="entry name" value="Tic22"/>
    <property type="match status" value="1"/>
</dbReference>
<keyword evidence="3" id="KW-0934">Plastid</keyword>
<dbReference type="Gene3D" id="3.40.1350.100">
    <property type="match status" value="1"/>
</dbReference>
<name>A0ABQ6MVF9_9STRA</name>
<dbReference type="PANTHER" id="PTHR33926:SF4">
    <property type="entry name" value="PROTEIN TIC 22, CHLOROPLASTIC"/>
    <property type="match status" value="1"/>
</dbReference>
<dbReference type="InterPro" id="IPR007378">
    <property type="entry name" value="Tic22-like"/>
</dbReference>
<evidence type="ECO:0000256" key="1">
    <source>
        <dbReference type="ARBA" id="ARBA00004229"/>
    </source>
</evidence>
<accession>A0ABQ6MVF9</accession>
<proteinExistence type="predicted"/>
<evidence type="ECO:0000256" key="2">
    <source>
        <dbReference type="ARBA" id="ARBA00022528"/>
    </source>
</evidence>
<gene>
    <name evidence="5" type="ORF">TeGR_g2643</name>
</gene>